<feature type="region of interest" description="Disordered" evidence="1">
    <location>
        <begin position="116"/>
        <end position="181"/>
    </location>
</feature>
<evidence type="ECO:0000256" key="1">
    <source>
        <dbReference type="SAM" id="MobiDB-lite"/>
    </source>
</evidence>
<accession>A0A1B6GHU6</accession>
<dbReference type="Pfam" id="PF01302">
    <property type="entry name" value="CAP_GLY"/>
    <property type="match status" value="1"/>
</dbReference>
<dbReference type="InterPro" id="IPR000938">
    <property type="entry name" value="CAP-Gly_domain"/>
</dbReference>
<dbReference type="InterPro" id="IPR036859">
    <property type="entry name" value="CAP-Gly_dom_sf"/>
</dbReference>
<feature type="region of interest" description="Disordered" evidence="1">
    <location>
        <begin position="282"/>
        <end position="329"/>
    </location>
</feature>
<dbReference type="Gene3D" id="2.30.30.190">
    <property type="entry name" value="CAP Gly-rich-like domain"/>
    <property type="match status" value="1"/>
</dbReference>
<dbReference type="AlphaFoldDB" id="A0A1B6GHU6"/>
<gene>
    <name evidence="3" type="ORF">g.7251</name>
</gene>
<proteinExistence type="predicted"/>
<feature type="compositionally biased region" description="Polar residues" evidence="1">
    <location>
        <begin position="550"/>
        <end position="576"/>
    </location>
</feature>
<feature type="compositionally biased region" description="Polar residues" evidence="1">
    <location>
        <begin position="302"/>
        <end position="311"/>
    </location>
</feature>
<feature type="compositionally biased region" description="Polar residues" evidence="1">
    <location>
        <begin position="155"/>
        <end position="173"/>
    </location>
</feature>
<evidence type="ECO:0000313" key="3">
    <source>
        <dbReference type="EMBL" id="JAS61883.1"/>
    </source>
</evidence>
<feature type="compositionally biased region" description="Acidic residues" evidence="1">
    <location>
        <begin position="596"/>
        <end position="605"/>
    </location>
</feature>
<organism evidence="3">
    <name type="scientific">Cuerna arida</name>
    <dbReference type="NCBI Taxonomy" id="1464854"/>
    <lineage>
        <taxon>Eukaryota</taxon>
        <taxon>Metazoa</taxon>
        <taxon>Ecdysozoa</taxon>
        <taxon>Arthropoda</taxon>
        <taxon>Hexapoda</taxon>
        <taxon>Insecta</taxon>
        <taxon>Pterygota</taxon>
        <taxon>Neoptera</taxon>
        <taxon>Paraneoptera</taxon>
        <taxon>Hemiptera</taxon>
        <taxon>Auchenorrhyncha</taxon>
        <taxon>Membracoidea</taxon>
        <taxon>Cicadellidae</taxon>
        <taxon>Cicadellinae</taxon>
        <taxon>Proconiini</taxon>
        <taxon>Cuerna</taxon>
    </lineage>
</organism>
<protein>
    <recommendedName>
        <fullName evidence="2">CAP-Gly domain-containing protein</fullName>
    </recommendedName>
</protein>
<feature type="domain" description="CAP-Gly" evidence="2">
    <location>
        <begin position="698"/>
        <end position="731"/>
    </location>
</feature>
<dbReference type="SMART" id="SM01052">
    <property type="entry name" value="CAP_GLY"/>
    <property type="match status" value="1"/>
</dbReference>
<name>A0A1B6GHU6_9HEMI</name>
<dbReference type="EMBL" id="GECZ01007886">
    <property type="protein sequence ID" value="JAS61883.1"/>
    <property type="molecule type" value="Transcribed_RNA"/>
</dbReference>
<dbReference type="SUPFAM" id="SSF74924">
    <property type="entry name" value="Cap-Gly domain"/>
    <property type="match status" value="1"/>
</dbReference>
<reference evidence="3" key="1">
    <citation type="submission" date="2015-11" db="EMBL/GenBank/DDBJ databases">
        <title>De novo transcriptome assembly of four potential Pierce s Disease insect vectors from Arizona vineyards.</title>
        <authorList>
            <person name="Tassone E.E."/>
        </authorList>
    </citation>
    <scope>NUCLEOTIDE SEQUENCE</scope>
</reference>
<feature type="region of interest" description="Disordered" evidence="1">
    <location>
        <begin position="549"/>
        <end position="605"/>
    </location>
</feature>
<feature type="region of interest" description="Disordered" evidence="1">
    <location>
        <begin position="623"/>
        <end position="646"/>
    </location>
</feature>
<sequence length="741" mass="83020">MEVGNQGQVGGVVYTERQSLDTVRALHQTVVSLRAALEQSRAELHSLRQQVQGKVDPAVYEKTIEKLSLENHVLRQRVLSSENVNSLGIEISLSPVPPMTDQNKKKCMDPTDNVETEVEEDTKVCGSGEHNGLVDQPSIENGEEIEKSVQEDGDQSLSSATSQHGAGTPQISKGESEDSEELDDIELIFTTDDKELSGLHEDLVSIAESEAWHAKRGKDRDVKDIVSNSTLKHTWTQSVFVETDISKCGVIDEDESPQVCRRNTLPNAIPYRPIIHREAVSGSKGQLVDQSHSSPRPLLVKFSQNARSPRSTRPILAEKNSNKQESEAQTDITALPAHWRSESFLAHHKVAHNFTTLPSKFAIPVSHCAPRKQSLRLSEKTQEARRVLLSDINFTSMVPELSRSADHLCNEAISTSNLCKNYPRAFSYMKNADSVLSPGYLGRPPWSPCDCNNRHPSWEYYQGSLMSIPSPSVMDMSENTRRRHSMKPSVSSLDTWNSSYCVRPNWSVPTSPTHCRRSRSVPFSASYMHTNQSESSCYSMCCPNRRQDSKLSISSSSRTFRPLTSSKSQNRVTFQDTVMRRPGHSMPDLRISLEPDSGEDSTDSLIEESEEFLRRSIDSVVTGTDYTQTGRKRRSRRHSEPYPFKDFEPPKSSQPFIAKMPRDLKLNYWVKVITLEGRVVVGKVRYVGLLPGKGDESFVGVQLNRSDGNSDGSFGGRRFFDCDADCALFVPFKKVVIAWSY</sequence>
<dbReference type="PROSITE" id="PS50245">
    <property type="entry name" value="CAP_GLY_2"/>
    <property type="match status" value="1"/>
</dbReference>
<evidence type="ECO:0000259" key="2">
    <source>
        <dbReference type="PROSITE" id="PS50245"/>
    </source>
</evidence>